<gene>
    <name evidence="3" type="ORF">BW892_10235</name>
</gene>
<evidence type="ECO:0000256" key="1">
    <source>
        <dbReference type="ARBA" id="ARBA00022737"/>
    </source>
</evidence>
<evidence type="ECO:0000313" key="3">
    <source>
        <dbReference type="EMBL" id="OOR28201.1"/>
    </source>
</evidence>
<dbReference type="InterPro" id="IPR009459">
    <property type="entry name" value="MucBP_dom"/>
</dbReference>
<dbReference type="Pfam" id="PF06458">
    <property type="entry name" value="MucBP"/>
    <property type="match status" value="1"/>
</dbReference>
<reference evidence="3 4" key="1">
    <citation type="submission" date="2017-01" db="EMBL/GenBank/DDBJ databases">
        <title>Bacillus cereus isolates.</title>
        <authorList>
            <person name="Beno S.M."/>
        </authorList>
    </citation>
    <scope>NUCLEOTIDE SEQUENCE [LARGE SCALE GENOMIC DNA]</scope>
    <source>
        <strain evidence="3 4">FSL M7-1219</strain>
    </source>
</reference>
<keyword evidence="1" id="KW-0677">Repeat</keyword>
<feature type="domain" description="MucBP" evidence="2">
    <location>
        <begin position="217"/>
        <end position="279"/>
    </location>
</feature>
<accession>A0A1S9V2L7</accession>
<comment type="caution">
    <text evidence="3">The sequence shown here is derived from an EMBL/GenBank/DDBJ whole genome shotgun (WGS) entry which is preliminary data.</text>
</comment>
<dbReference type="AlphaFoldDB" id="A0A1S9V2L7"/>
<dbReference type="Proteomes" id="UP000191124">
    <property type="component" value="Unassembled WGS sequence"/>
</dbReference>
<dbReference type="Gene3D" id="3.10.20.320">
    <property type="entry name" value="Putative peptidoglycan bound protein (lpxtg motif)"/>
    <property type="match status" value="1"/>
</dbReference>
<organism evidence="3 4">
    <name type="scientific">Bacillus cereus</name>
    <dbReference type="NCBI Taxonomy" id="1396"/>
    <lineage>
        <taxon>Bacteria</taxon>
        <taxon>Bacillati</taxon>
        <taxon>Bacillota</taxon>
        <taxon>Bacilli</taxon>
        <taxon>Bacillales</taxon>
        <taxon>Bacillaceae</taxon>
        <taxon>Bacillus</taxon>
        <taxon>Bacillus cereus group</taxon>
    </lineage>
</organism>
<evidence type="ECO:0000259" key="2">
    <source>
        <dbReference type="Pfam" id="PF06458"/>
    </source>
</evidence>
<protein>
    <submittedName>
        <fullName evidence="3">Cell surface protein</fullName>
    </submittedName>
</protein>
<sequence length="399" mass="45348">MMSLAGREVFVNGEKKYGIITNTDTKEFNDKYLSTDFAMMRGDYIYYNNMYWMIWNQVTVPRAENYKGIMRQAEHDVIFNLYYIDVTSKYLLKCPAIIQRTSDYTQHYSSTVATVTIDSEIHVFVQDTPSTRRIIELAGKSDGEIIIGQRNYDIIGVSIEKKGYLNITCRLGNRNSSSDYVNNIYWSSSTTKPADWEKQIDDTFYQRGSISPEPKGTVTVKHVNESNVEIAPSDSLTGNVGLTYTTSAKTIDGYTLKTTPANASGIYIEGNIDVVYVYKKDVASNLPTGEEPTEITMQSYDDSSSGKGLITWTEELKKNNWDGFSGYRIQVSIDNWGEDVIEKTYIQEDEYCIIGKGKFGEWFLTIESIYTDGTTTVYLQPKRYSGDQLKALPDEPSIW</sequence>
<dbReference type="EMBL" id="MUAL01000013">
    <property type="protein sequence ID" value="OOR28201.1"/>
    <property type="molecule type" value="Genomic_DNA"/>
</dbReference>
<evidence type="ECO:0000313" key="4">
    <source>
        <dbReference type="Proteomes" id="UP000191124"/>
    </source>
</evidence>
<name>A0A1S9V2L7_BACCE</name>
<proteinExistence type="predicted"/>